<comment type="caution">
    <text evidence="4">The sequence shown here is derived from an EMBL/GenBank/DDBJ whole genome shotgun (WGS) entry which is preliminary data.</text>
</comment>
<sequence>MCTSIKMQAADGNILFARTMDWRGNFTPSAITVPAGYSWKTVYNGKTVVNPYAILGVGHDLPNVHVDFSDGVNEYGFSAQKLTFSNKSEYLTNASNSENKLQLAAFEFTTWMLGNCKSVADLIDKLVGIELMNDEFSAFKFGRNDLHFSACDTTGRIVSIEPLDGKLVVLENPVAVVTNAPIFERELEKLAEYLDLTGQPIHENRISTGNFSGKPVWPGGFTPTSRFIRAAVLRERGIFPKNETQNVIETWHILNSVTVPRSDSRSDTSTLYRSAVSLDSRRLYLQRYDDFSIVTYQL</sequence>
<proteinExistence type="inferred from homology"/>
<protein>
    <submittedName>
        <fullName evidence="4">Choloylglycine hydrolase</fullName>
        <ecNumber evidence="4">3.5.1.24</ecNumber>
    </submittedName>
</protein>
<comment type="similarity">
    <text evidence="1">Belongs to the peptidase C59 family.</text>
</comment>
<evidence type="ECO:0000256" key="1">
    <source>
        <dbReference type="ARBA" id="ARBA00006625"/>
    </source>
</evidence>
<dbReference type="Proteomes" id="UP000562464">
    <property type="component" value="Unassembled WGS sequence"/>
</dbReference>
<dbReference type="InterPro" id="IPR052193">
    <property type="entry name" value="Peptidase_C59"/>
</dbReference>
<dbReference type="PANTHER" id="PTHR35527:SF2">
    <property type="entry name" value="HYDROLASE"/>
    <property type="match status" value="1"/>
</dbReference>
<evidence type="ECO:0000256" key="2">
    <source>
        <dbReference type="ARBA" id="ARBA00022801"/>
    </source>
</evidence>
<dbReference type="EC" id="3.5.1.24" evidence="4"/>
<evidence type="ECO:0000313" key="5">
    <source>
        <dbReference type="Proteomes" id="UP000562464"/>
    </source>
</evidence>
<reference evidence="4 5" key="1">
    <citation type="submission" date="2020-08" db="EMBL/GenBank/DDBJ databases">
        <title>Genomic Encyclopedia of Type Strains, Phase IV (KMG-IV): sequencing the most valuable type-strain genomes for metagenomic binning, comparative biology and taxonomic classification.</title>
        <authorList>
            <person name="Goeker M."/>
        </authorList>
    </citation>
    <scope>NUCLEOTIDE SEQUENCE [LARGE SCALE GENOMIC DNA]</scope>
    <source>
        <strain evidence="4 5">DSM 14925</strain>
    </source>
</reference>
<evidence type="ECO:0000313" key="4">
    <source>
        <dbReference type="EMBL" id="MBB5887212.1"/>
    </source>
</evidence>
<organism evidence="4 5">
    <name type="scientific">Lactovum miscens</name>
    <dbReference type="NCBI Taxonomy" id="190387"/>
    <lineage>
        <taxon>Bacteria</taxon>
        <taxon>Bacillati</taxon>
        <taxon>Bacillota</taxon>
        <taxon>Bacilli</taxon>
        <taxon>Lactobacillales</taxon>
        <taxon>Streptococcaceae</taxon>
        <taxon>Lactovum</taxon>
    </lineage>
</organism>
<dbReference type="SUPFAM" id="SSF56235">
    <property type="entry name" value="N-terminal nucleophile aminohydrolases (Ntn hydrolases)"/>
    <property type="match status" value="1"/>
</dbReference>
<dbReference type="InterPro" id="IPR029132">
    <property type="entry name" value="CBAH/NAAA_C"/>
</dbReference>
<keyword evidence="5" id="KW-1185">Reference proteome</keyword>
<accession>A0A841C6H9</accession>
<gene>
    <name evidence="4" type="ORF">HNQ37_000080</name>
</gene>
<name>A0A841C6H9_9LACT</name>
<dbReference type="Gene3D" id="3.60.60.10">
    <property type="entry name" value="Penicillin V Acylase, Chain A"/>
    <property type="match status" value="1"/>
</dbReference>
<dbReference type="EMBL" id="JACHHV010000001">
    <property type="protein sequence ID" value="MBB5887212.1"/>
    <property type="molecule type" value="Genomic_DNA"/>
</dbReference>
<dbReference type="AlphaFoldDB" id="A0A841C6H9"/>
<feature type="domain" description="Choloylglycine hydrolase/NAAA C-terminal" evidence="3">
    <location>
        <begin position="2"/>
        <end position="298"/>
    </location>
</feature>
<dbReference type="RefSeq" id="WP_183538176.1">
    <property type="nucleotide sequence ID" value="NZ_JACHHV010000001.1"/>
</dbReference>
<evidence type="ECO:0000259" key="3">
    <source>
        <dbReference type="Pfam" id="PF02275"/>
    </source>
</evidence>
<dbReference type="PANTHER" id="PTHR35527">
    <property type="entry name" value="CHOLOYLGLYCINE HYDROLASE"/>
    <property type="match status" value="1"/>
</dbReference>
<keyword evidence="2 4" id="KW-0378">Hydrolase</keyword>
<dbReference type="InterPro" id="IPR029055">
    <property type="entry name" value="Ntn_hydrolases_N"/>
</dbReference>
<dbReference type="GO" id="GO:0045302">
    <property type="term" value="F:choloylglycine hydrolase activity"/>
    <property type="evidence" value="ECO:0007669"/>
    <property type="project" value="UniProtKB-EC"/>
</dbReference>
<dbReference type="Pfam" id="PF02275">
    <property type="entry name" value="CBAH"/>
    <property type="match status" value="1"/>
</dbReference>